<dbReference type="EMBL" id="HE797196">
    <property type="protein sequence ID" value="CCM05597.1"/>
    <property type="molecule type" value="Genomic_DNA"/>
</dbReference>
<feature type="compositionally biased region" description="Polar residues" evidence="1">
    <location>
        <begin position="1"/>
        <end position="14"/>
    </location>
</feature>
<keyword evidence="3" id="KW-1185">Reference proteome</keyword>
<organism evidence="2 3">
    <name type="scientific">Fibroporia radiculosa</name>
    <dbReference type="NCBI Taxonomy" id="599839"/>
    <lineage>
        <taxon>Eukaryota</taxon>
        <taxon>Fungi</taxon>
        <taxon>Dikarya</taxon>
        <taxon>Basidiomycota</taxon>
        <taxon>Agaricomycotina</taxon>
        <taxon>Agaricomycetes</taxon>
        <taxon>Polyporales</taxon>
        <taxon>Fibroporiaceae</taxon>
        <taxon>Fibroporia</taxon>
    </lineage>
</organism>
<feature type="compositionally biased region" description="Basic and acidic residues" evidence="1">
    <location>
        <begin position="102"/>
        <end position="112"/>
    </location>
</feature>
<evidence type="ECO:0000313" key="2">
    <source>
        <dbReference type="EMBL" id="CCM05597.1"/>
    </source>
</evidence>
<dbReference type="GeneID" id="24100508"/>
<accession>J4I1G3</accession>
<protein>
    <submittedName>
        <fullName evidence="2">Uncharacterized protein</fullName>
    </submittedName>
</protein>
<proteinExistence type="predicted"/>
<dbReference type="AlphaFoldDB" id="J4I1G3"/>
<name>J4I1G3_9APHY</name>
<dbReference type="Proteomes" id="UP000006352">
    <property type="component" value="Unassembled WGS sequence"/>
</dbReference>
<dbReference type="RefSeq" id="XP_012184880.1">
    <property type="nucleotide sequence ID" value="XM_012329490.1"/>
</dbReference>
<sequence>MSFTAIQLSQQEQGTAPVKDKRSLVEIQEEERSRQVEEDFLRWWAAEEARLQAEEQASRQPPRFQKTKKPKNEKGKPSVSGTTELPPSDVHTKKTKKSHNRKERDGNRSEQP</sequence>
<dbReference type="InParanoid" id="J4I1G3"/>
<evidence type="ECO:0000256" key="1">
    <source>
        <dbReference type="SAM" id="MobiDB-lite"/>
    </source>
</evidence>
<gene>
    <name evidence="2" type="ORF">FIBRA_07825</name>
</gene>
<feature type="region of interest" description="Disordered" evidence="1">
    <location>
        <begin position="1"/>
        <end position="22"/>
    </location>
</feature>
<dbReference type="HOGENOM" id="CLU_2145900_0_0_1"/>
<dbReference type="STRING" id="599839.J4I1G3"/>
<evidence type="ECO:0000313" key="3">
    <source>
        <dbReference type="Proteomes" id="UP000006352"/>
    </source>
</evidence>
<reference evidence="2 3" key="1">
    <citation type="journal article" date="2012" name="Appl. Environ. Microbiol.">
        <title>Short-read sequencing for genomic analysis of the brown rot fungus Fibroporia radiculosa.</title>
        <authorList>
            <person name="Tang J.D."/>
            <person name="Perkins A.D."/>
            <person name="Sonstegard T.S."/>
            <person name="Schroeder S.G."/>
            <person name="Burgess S.C."/>
            <person name="Diehl S.V."/>
        </authorList>
    </citation>
    <scope>NUCLEOTIDE SEQUENCE [LARGE SCALE GENOMIC DNA]</scope>
    <source>
        <strain evidence="2 3">TFFH 294</strain>
    </source>
</reference>
<feature type="region of interest" description="Disordered" evidence="1">
    <location>
        <begin position="52"/>
        <end position="112"/>
    </location>
</feature>